<keyword evidence="1" id="KW-0732">Signal</keyword>
<evidence type="ECO:0000256" key="1">
    <source>
        <dbReference type="SAM" id="SignalP"/>
    </source>
</evidence>
<comment type="caution">
    <text evidence="2">The sequence shown here is derived from an EMBL/GenBank/DDBJ whole genome shotgun (WGS) entry which is preliminary data.</text>
</comment>
<dbReference type="AlphaFoldDB" id="A0A4Z0LZ41"/>
<feature type="chain" id="PRO_5021394938" evidence="1">
    <location>
        <begin position="27"/>
        <end position="247"/>
    </location>
</feature>
<proteinExistence type="predicted"/>
<evidence type="ECO:0000313" key="2">
    <source>
        <dbReference type="EMBL" id="TGD72653.1"/>
    </source>
</evidence>
<reference evidence="2 3" key="1">
    <citation type="submission" date="2019-04" db="EMBL/GenBank/DDBJ databases">
        <title>Taxonomy of novel Haliea sp. from mangrove soil of West Coast of India.</title>
        <authorList>
            <person name="Verma A."/>
            <person name="Kumar P."/>
            <person name="Krishnamurthi S."/>
        </authorList>
    </citation>
    <scope>NUCLEOTIDE SEQUENCE [LARGE SCALE GENOMIC DNA]</scope>
    <source>
        <strain evidence="2 3">SAOS-164</strain>
    </source>
</reference>
<accession>A0A4Z0LZ41</accession>
<dbReference type="Proteomes" id="UP000298050">
    <property type="component" value="Unassembled WGS sequence"/>
</dbReference>
<protein>
    <submittedName>
        <fullName evidence="2">Uncharacterized protein</fullName>
    </submittedName>
</protein>
<dbReference type="RefSeq" id="WP_135444975.1">
    <property type="nucleotide sequence ID" value="NZ_SRLE01000009.1"/>
</dbReference>
<feature type="signal peptide" evidence="1">
    <location>
        <begin position="1"/>
        <end position="26"/>
    </location>
</feature>
<organism evidence="2 3">
    <name type="scientific">Mangrovimicrobium sediminis</name>
    <dbReference type="NCBI Taxonomy" id="2562682"/>
    <lineage>
        <taxon>Bacteria</taxon>
        <taxon>Pseudomonadati</taxon>
        <taxon>Pseudomonadota</taxon>
        <taxon>Gammaproteobacteria</taxon>
        <taxon>Cellvibrionales</taxon>
        <taxon>Halieaceae</taxon>
        <taxon>Mangrovimicrobium</taxon>
    </lineage>
</organism>
<evidence type="ECO:0000313" key="3">
    <source>
        <dbReference type="Proteomes" id="UP000298050"/>
    </source>
</evidence>
<dbReference type="EMBL" id="SRLE01000009">
    <property type="protein sequence ID" value="TGD72653.1"/>
    <property type="molecule type" value="Genomic_DNA"/>
</dbReference>
<gene>
    <name evidence="2" type="ORF">E4634_14120</name>
</gene>
<name>A0A4Z0LZ41_9GAMM</name>
<keyword evidence="3" id="KW-1185">Reference proteome</keyword>
<sequence length="247" mass="26051">MIMNKQFAVHMAGLALAGALTAPVQAQLKTDVAAASFSAGIEGEYASLPELAQKMVENTQLAAITSRGEKMIMVVGVVDIETGHVVYGSLSEPILANPGKSALIEIGAGRLVSSWQAFEDPIFGFEDPLFGFEDPIFGFEDPIFGFEDPIFGFEDPLFGGEAPPSLEAVWGTNGVAFKPQTSDAYYGGVGSREAQNPEQVLYGIWGVGGASYEGPAEYMLIVAPLSLDAGSEVGYSAAILPFTANRK</sequence>